<sequence>MKNKPCNDSAQGCIKPSSDSEMTLSQSTTAPPPKSSTQPMPRRRLMLLDRIISGSWCNKGVNECSILFPDKYKIIQGHEYKPAGDSLYLLPQPKAHEEEKKYTYGDRAEREEKCIILVRNCAKIYPEKYKVEETEEDEYIVNYYADFLIE</sequence>
<protein>
    <submittedName>
        <fullName evidence="1">Uncharacterized protein</fullName>
    </submittedName>
</protein>
<keyword evidence="2" id="KW-1185">Reference proteome</keyword>
<gene>
    <name evidence="1" type="ORF">QAD02_001581</name>
</gene>
<reference evidence="1" key="1">
    <citation type="submission" date="2023-04" db="EMBL/GenBank/DDBJ databases">
        <title>A chromosome-level genome assembly of the parasitoid wasp Eretmocerus hayati.</title>
        <authorList>
            <person name="Zhong Y."/>
            <person name="Liu S."/>
            <person name="Liu Y."/>
        </authorList>
    </citation>
    <scope>NUCLEOTIDE SEQUENCE</scope>
    <source>
        <strain evidence="1">ZJU_SS_LIU_2023</strain>
    </source>
</reference>
<dbReference type="EMBL" id="CM056743">
    <property type="protein sequence ID" value="KAJ8670322.1"/>
    <property type="molecule type" value="Genomic_DNA"/>
</dbReference>
<accession>A0ACC2NGV1</accession>
<comment type="caution">
    <text evidence="1">The sequence shown here is derived from an EMBL/GenBank/DDBJ whole genome shotgun (WGS) entry which is preliminary data.</text>
</comment>
<organism evidence="1 2">
    <name type="scientific">Eretmocerus hayati</name>
    <dbReference type="NCBI Taxonomy" id="131215"/>
    <lineage>
        <taxon>Eukaryota</taxon>
        <taxon>Metazoa</taxon>
        <taxon>Ecdysozoa</taxon>
        <taxon>Arthropoda</taxon>
        <taxon>Hexapoda</taxon>
        <taxon>Insecta</taxon>
        <taxon>Pterygota</taxon>
        <taxon>Neoptera</taxon>
        <taxon>Endopterygota</taxon>
        <taxon>Hymenoptera</taxon>
        <taxon>Apocrita</taxon>
        <taxon>Proctotrupomorpha</taxon>
        <taxon>Chalcidoidea</taxon>
        <taxon>Aphelinidae</taxon>
        <taxon>Aphelininae</taxon>
        <taxon>Eretmocerus</taxon>
    </lineage>
</organism>
<evidence type="ECO:0000313" key="2">
    <source>
        <dbReference type="Proteomes" id="UP001239111"/>
    </source>
</evidence>
<proteinExistence type="predicted"/>
<dbReference type="Proteomes" id="UP001239111">
    <property type="component" value="Chromosome 3"/>
</dbReference>
<evidence type="ECO:0000313" key="1">
    <source>
        <dbReference type="EMBL" id="KAJ8670322.1"/>
    </source>
</evidence>
<name>A0ACC2NGV1_9HYME</name>